<dbReference type="Proteomes" id="UP000695000">
    <property type="component" value="Unplaced"/>
</dbReference>
<evidence type="ECO:0000256" key="3">
    <source>
        <dbReference type="ARBA" id="ARBA00022801"/>
    </source>
</evidence>
<evidence type="ECO:0000256" key="1">
    <source>
        <dbReference type="ARBA" id="ARBA00005964"/>
    </source>
</evidence>
<proteinExistence type="inferred from homology"/>
<dbReference type="Pfam" id="PF00135">
    <property type="entry name" value="COesterase"/>
    <property type="match status" value="1"/>
</dbReference>
<keyword evidence="3" id="KW-0378">Hydrolase</keyword>
<evidence type="ECO:0000256" key="5">
    <source>
        <dbReference type="SAM" id="SignalP"/>
    </source>
</evidence>
<feature type="domain" description="Carboxylesterase type B" evidence="6">
    <location>
        <begin position="18"/>
        <end position="518"/>
    </location>
</feature>
<keyword evidence="2" id="KW-0719">Serine esterase</keyword>
<dbReference type="InterPro" id="IPR029058">
    <property type="entry name" value="AB_hydrolase_fold"/>
</dbReference>
<evidence type="ECO:0000259" key="6">
    <source>
        <dbReference type="Pfam" id="PF00135"/>
    </source>
</evidence>
<keyword evidence="4" id="KW-0325">Glycoprotein</keyword>
<feature type="chain" id="PRO_5046574129" evidence="5">
    <location>
        <begin position="17"/>
        <end position="539"/>
    </location>
</feature>
<reference evidence="8" key="1">
    <citation type="submission" date="2025-08" db="UniProtKB">
        <authorList>
            <consortium name="RefSeq"/>
        </authorList>
    </citation>
    <scope>IDENTIFICATION</scope>
    <source>
        <tissue evidence="8">Whole Larva</tissue>
    </source>
</reference>
<dbReference type="Gene3D" id="3.40.50.1820">
    <property type="entry name" value="alpha/beta hydrolase"/>
    <property type="match status" value="1"/>
</dbReference>
<dbReference type="RefSeq" id="XP_017781981.1">
    <property type="nucleotide sequence ID" value="XM_017926492.1"/>
</dbReference>
<gene>
    <name evidence="8" type="primary">LOC108566550</name>
</gene>
<evidence type="ECO:0000256" key="4">
    <source>
        <dbReference type="ARBA" id="ARBA00023180"/>
    </source>
</evidence>
<sequence length="539" mass="60851">MIILCLILGFIILCDGQENIVETEGGKLRGATMKNYKGEDFLAFMSIPYAEPPLGPLRFKALERVKPWEGVRDATVDVPTCVHSYLGVQSGVEDCLYMNVYTKDTNPSDLKPVMVYLHEGGFYFGTASTDIIGPQHIMIEDVVFVAFNYRLGALGFLNLEGSDIVANNGLKDQVYALKWVQRNIHKFGGNKDSVTVFGAGAGAVAVNLHMLSPMSKGLFHHAISQSGVVLVPWMLGIKNTGLEIAAKLGIESVDPKMIEDELRKIPYTDLFKAQQKMRWFARVGTLWNGGLVIEGPGEDNFITAGPYDMLKDSWSVGMPYIIGYTELEGIFMELFAVTAGLHYDFTLQSDIPHALTEDDPNILMEVIEEVKKYYFHGHFPSKYDYDLIHLLTDVTFKYPVIQLARKMESSHSIYVYEFAADTKLNVFKNAVPETAKYKGAAHMDDLGYIFKHSRTPDIELGSREDKVVEKMVKLWTNLAKYGQPIPDGQNVDFDNAVWKKVKSNEMNCLFLDEQLNDTVLDLKFADFWDSLYKKYNREY</sequence>
<dbReference type="PANTHER" id="PTHR43142">
    <property type="entry name" value="CARBOXYLIC ESTER HYDROLASE"/>
    <property type="match status" value="1"/>
</dbReference>
<accession>A0ABM1N581</accession>
<feature type="signal peptide" evidence="5">
    <location>
        <begin position="1"/>
        <end position="16"/>
    </location>
</feature>
<protein>
    <submittedName>
        <fullName evidence="8">Esterase FE4-like</fullName>
    </submittedName>
</protein>
<evidence type="ECO:0000256" key="2">
    <source>
        <dbReference type="ARBA" id="ARBA00022487"/>
    </source>
</evidence>
<dbReference type="PANTHER" id="PTHR43142:SF1">
    <property type="entry name" value="CARBOXYLIC ESTER HYDROLASE"/>
    <property type="match status" value="1"/>
</dbReference>
<evidence type="ECO:0000313" key="7">
    <source>
        <dbReference type="Proteomes" id="UP000695000"/>
    </source>
</evidence>
<dbReference type="InterPro" id="IPR002018">
    <property type="entry name" value="CarbesteraseB"/>
</dbReference>
<dbReference type="GeneID" id="108566550"/>
<comment type="similarity">
    <text evidence="1">Belongs to the type-B carboxylesterase/lipase family.</text>
</comment>
<organism evidence="7 8">
    <name type="scientific">Nicrophorus vespilloides</name>
    <name type="common">Boreal carrion beetle</name>
    <dbReference type="NCBI Taxonomy" id="110193"/>
    <lineage>
        <taxon>Eukaryota</taxon>
        <taxon>Metazoa</taxon>
        <taxon>Ecdysozoa</taxon>
        <taxon>Arthropoda</taxon>
        <taxon>Hexapoda</taxon>
        <taxon>Insecta</taxon>
        <taxon>Pterygota</taxon>
        <taxon>Neoptera</taxon>
        <taxon>Endopterygota</taxon>
        <taxon>Coleoptera</taxon>
        <taxon>Polyphaga</taxon>
        <taxon>Staphyliniformia</taxon>
        <taxon>Silphidae</taxon>
        <taxon>Nicrophorinae</taxon>
        <taxon>Nicrophorus</taxon>
    </lineage>
</organism>
<keyword evidence="5" id="KW-0732">Signal</keyword>
<keyword evidence="7" id="KW-1185">Reference proteome</keyword>
<dbReference type="SUPFAM" id="SSF53474">
    <property type="entry name" value="alpha/beta-Hydrolases"/>
    <property type="match status" value="1"/>
</dbReference>
<evidence type="ECO:0000313" key="8">
    <source>
        <dbReference type="RefSeq" id="XP_017781981.1"/>
    </source>
</evidence>
<name>A0ABM1N581_NICVS</name>